<dbReference type="EMBL" id="AP014936">
    <property type="protein sequence ID" value="BAU49628.1"/>
    <property type="molecule type" value="Genomic_DNA"/>
</dbReference>
<name>A0A1B4V7X4_9GAMM</name>
<proteinExistence type="predicted"/>
<reference evidence="1 2" key="1">
    <citation type="submission" date="2015-08" db="EMBL/GenBank/DDBJ databases">
        <title>Complete genome sequence of Sulfurifustis variabilis.</title>
        <authorList>
            <person name="Miura A."/>
            <person name="Kojima H."/>
            <person name="Fukui M."/>
        </authorList>
    </citation>
    <scope>NUCLEOTIDE SEQUENCE [LARGE SCALE GENOMIC DNA]</scope>
    <source>
        <strain evidence="2">skN76</strain>
    </source>
</reference>
<dbReference type="RefSeq" id="WP_197703237.1">
    <property type="nucleotide sequence ID" value="NZ_AP014936.1"/>
</dbReference>
<sequence length="244" mass="27529">MKTVPDRTGRFATRPHYEPAELDRECESIITTFLRKKYGEIHFPISTDDLTTFLEKDVADLDLYADLSEFGQSVEGVTIFSSKGKPSVRITSVLANDPHRENRLRTTLTHEWGHVHFHAYLWNVGVMELDFGGTGAPLKRPEDNRQICKRESLIDAPVSDWMEWQAGHVCGAILMPANHLKHMLKERFEGEIGLAAVTPGSLLGERLIQAVVDTYAVSREAARVRLLRLGLIHERSQNVSLFPA</sequence>
<dbReference type="InterPro" id="IPR052345">
    <property type="entry name" value="Rad_response_metalloprotease"/>
</dbReference>
<evidence type="ECO:0008006" key="3">
    <source>
        <dbReference type="Google" id="ProtNLM"/>
    </source>
</evidence>
<evidence type="ECO:0000313" key="2">
    <source>
        <dbReference type="Proteomes" id="UP000218899"/>
    </source>
</evidence>
<dbReference type="PANTHER" id="PTHR43236">
    <property type="entry name" value="ANTITOXIN HIGA1"/>
    <property type="match status" value="1"/>
</dbReference>
<dbReference type="AlphaFoldDB" id="A0A1B4V7X4"/>
<accession>A0A1B4V7X4</accession>
<dbReference type="PANTHER" id="PTHR43236:SF1">
    <property type="entry name" value="BLL7220 PROTEIN"/>
    <property type="match status" value="1"/>
</dbReference>
<keyword evidence="2" id="KW-1185">Reference proteome</keyword>
<evidence type="ECO:0000313" key="1">
    <source>
        <dbReference type="EMBL" id="BAU49628.1"/>
    </source>
</evidence>
<protein>
    <recommendedName>
        <fullName evidence="3">IrrE N-terminal-like domain-containing protein</fullName>
    </recommendedName>
</protein>
<organism evidence="1 2">
    <name type="scientific">Sulfurifustis variabilis</name>
    <dbReference type="NCBI Taxonomy" id="1675686"/>
    <lineage>
        <taxon>Bacteria</taxon>
        <taxon>Pseudomonadati</taxon>
        <taxon>Pseudomonadota</taxon>
        <taxon>Gammaproteobacteria</taxon>
        <taxon>Acidiferrobacterales</taxon>
        <taxon>Acidiferrobacteraceae</taxon>
        <taxon>Sulfurifustis</taxon>
    </lineage>
</organism>
<gene>
    <name evidence="1" type="ORF">SVA_3080</name>
</gene>
<dbReference type="Proteomes" id="UP000218899">
    <property type="component" value="Chromosome"/>
</dbReference>
<dbReference type="KEGG" id="sva:SVA_3080"/>